<dbReference type="STRING" id="1079859.SAMN04515674_11879"/>
<dbReference type="SUPFAM" id="SSF51717">
    <property type="entry name" value="Dihydropteroate synthetase-like"/>
    <property type="match status" value="1"/>
</dbReference>
<dbReference type="GO" id="GO:0005829">
    <property type="term" value="C:cytosol"/>
    <property type="evidence" value="ECO:0007669"/>
    <property type="project" value="TreeGrafter"/>
</dbReference>
<evidence type="ECO:0000256" key="6">
    <source>
        <dbReference type="ARBA" id="ARBA00022723"/>
    </source>
</evidence>
<sequence length="275" mass="31121">MTINCRGKLIDFKIPKVMGILNITPDSFFERSRYDTLDKVLSQTEKMLEEGAAFIDIGGHSTRPNASPVSEEEELRRVIPAIEEIIRRFPDALISIDTFRAKVARESVFAGAVMINDVMGGNLDEEMFETTAGLNVPYVLMHSRGTPENMNQLTNYDDLVMDILDDLQQKVYQLRQLGQKDIILDLGFGFAKTTDQNFHLLNRLEAFNIMGLPMLVGVSRKSMIWRKLEISHMDALNGTTVMNTISLMKGANILRVHEVREAIEAVKLVEWTKSL</sequence>
<dbReference type="PANTHER" id="PTHR20941:SF1">
    <property type="entry name" value="FOLIC ACID SYNTHESIS PROTEIN FOL1"/>
    <property type="match status" value="1"/>
</dbReference>
<protein>
    <recommendedName>
        <fullName evidence="4">dihydropteroate synthase</fullName>
        <ecNumber evidence="4">2.5.1.15</ecNumber>
    </recommendedName>
</protein>
<dbReference type="InterPro" id="IPR011005">
    <property type="entry name" value="Dihydropteroate_synth-like_sf"/>
</dbReference>
<dbReference type="InterPro" id="IPR000489">
    <property type="entry name" value="Pterin-binding_dom"/>
</dbReference>
<keyword evidence="11" id="KW-1185">Reference proteome</keyword>
<dbReference type="OrthoDB" id="9811744at2"/>
<dbReference type="InterPro" id="IPR006390">
    <property type="entry name" value="DHP_synth_dom"/>
</dbReference>
<dbReference type="GO" id="GO:0046654">
    <property type="term" value="P:tetrahydrofolate biosynthetic process"/>
    <property type="evidence" value="ECO:0007669"/>
    <property type="project" value="TreeGrafter"/>
</dbReference>
<evidence type="ECO:0000256" key="7">
    <source>
        <dbReference type="ARBA" id="ARBA00022842"/>
    </source>
</evidence>
<keyword evidence="6" id="KW-0479">Metal-binding</keyword>
<comment type="pathway">
    <text evidence="3">Cofactor biosynthesis; tetrahydrofolate biosynthesis; 7,8-dihydrofolate from 2-amino-4-hydroxy-6-hydroxymethyl-7,8-dihydropteridine diphosphate and 4-aminobenzoate: step 1/2.</text>
</comment>
<dbReference type="CDD" id="cd00739">
    <property type="entry name" value="DHPS"/>
    <property type="match status" value="1"/>
</dbReference>
<comment type="cofactor">
    <cofactor evidence="2">
        <name>Mg(2+)</name>
        <dbReference type="ChEBI" id="CHEBI:18420"/>
    </cofactor>
</comment>
<dbReference type="AlphaFoldDB" id="A0A1I5YF98"/>
<feature type="domain" description="Pterin-binding" evidence="9">
    <location>
        <begin position="15"/>
        <end position="267"/>
    </location>
</feature>
<evidence type="ECO:0000256" key="2">
    <source>
        <dbReference type="ARBA" id="ARBA00001946"/>
    </source>
</evidence>
<evidence type="ECO:0000256" key="8">
    <source>
        <dbReference type="ARBA" id="ARBA00022909"/>
    </source>
</evidence>
<dbReference type="RefSeq" id="WP_092019483.1">
    <property type="nucleotide sequence ID" value="NZ_FOXH01000018.1"/>
</dbReference>
<proteinExistence type="predicted"/>
<organism evidence="10 11">
    <name type="scientific">Pseudarcicella hirudinis</name>
    <dbReference type="NCBI Taxonomy" id="1079859"/>
    <lineage>
        <taxon>Bacteria</taxon>
        <taxon>Pseudomonadati</taxon>
        <taxon>Bacteroidota</taxon>
        <taxon>Cytophagia</taxon>
        <taxon>Cytophagales</taxon>
        <taxon>Flectobacillaceae</taxon>
        <taxon>Pseudarcicella</taxon>
    </lineage>
</organism>
<dbReference type="InterPro" id="IPR045031">
    <property type="entry name" value="DHP_synth-like"/>
</dbReference>
<dbReference type="Pfam" id="PF00809">
    <property type="entry name" value="Pterin_bind"/>
    <property type="match status" value="1"/>
</dbReference>
<dbReference type="GO" id="GO:0046656">
    <property type="term" value="P:folic acid biosynthetic process"/>
    <property type="evidence" value="ECO:0007669"/>
    <property type="project" value="UniProtKB-KW"/>
</dbReference>
<dbReference type="PROSITE" id="PS50972">
    <property type="entry name" value="PTERIN_BINDING"/>
    <property type="match status" value="1"/>
</dbReference>
<dbReference type="GO" id="GO:0046872">
    <property type="term" value="F:metal ion binding"/>
    <property type="evidence" value="ECO:0007669"/>
    <property type="project" value="UniProtKB-KW"/>
</dbReference>
<keyword evidence="7" id="KW-0460">Magnesium</keyword>
<dbReference type="NCBIfam" id="TIGR01496">
    <property type="entry name" value="DHPS"/>
    <property type="match status" value="1"/>
</dbReference>
<evidence type="ECO:0000313" key="11">
    <source>
        <dbReference type="Proteomes" id="UP000199306"/>
    </source>
</evidence>
<evidence type="ECO:0000259" key="9">
    <source>
        <dbReference type="PROSITE" id="PS50972"/>
    </source>
</evidence>
<evidence type="ECO:0000313" key="10">
    <source>
        <dbReference type="EMBL" id="SFQ42780.1"/>
    </source>
</evidence>
<comment type="catalytic activity">
    <reaction evidence="1">
        <text>(7,8-dihydropterin-6-yl)methyl diphosphate + 4-aminobenzoate = 7,8-dihydropteroate + diphosphate</text>
        <dbReference type="Rhea" id="RHEA:19949"/>
        <dbReference type="ChEBI" id="CHEBI:17836"/>
        <dbReference type="ChEBI" id="CHEBI:17839"/>
        <dbReference type="ChEBI" id="CHEBI:33019"/>
        <dbReference type="ChEBI" id="CHEBI:72950"/>
        <dbReference type="EC" id="2.5.1.15"/>
    </reaction>
</comment>
<dbReference type="GO" id="GO:0004156">
    <property type="term" value="F:dihydropteroate synthase activity"/>
    <property type="evidence" value="ECO:0007669"/>
    <property type="project" value="UniProtKB-EC"/>
</dbReference>
<evidence type="ECO:0000256" key="5">
    <source>
        <dbReference type="ARBA" id="ARBA00022679"/>
    </source>
</evidence>
<dbReference type="Gene3D" id="3.20.20.20">
    <property type="entry name" value="Dihydropteroate synthase-like"/>
    <property type="match status" value="1"/>
</dbReference>
<dbReference type="EMBL" id="FOXH01000018">
    <property type="protein sequence ID" value="SFQ42780.1"/>
    <property type="molecule type" value="Genomic_DNA"/>
</dbReference>
<dbReference type="PANTHER" id="PTHR20941">
    <property type="entry name" value="FOLATE SYNTHESIS PROTEINS"/>
    <property type="match status" value="1"/>
</dbReference>
<accession>A0A1I5YF98</accession>
<evidence type="ECO:0000256" key="3">
    <source>
        <dbReference type="ARBA" id="ARBA00004763"/>
    </source>
</evidence>
<name>A0A1I5YF98_9BACT</name>
<gene>
    <name evidence="10" type="ORF">SAMN04515674_11879</name>
</gene>
<reference evidence="10 11" key="1">
    <citation type="submission" date="2016-10" db="EMBL/GenBank/DDBJ databases">
        <authorList>
            <person name="de Groot N.N."/>
        </authorList>
    </citation>
    <scope>NUCLEOTIDE SEQUENCE [LARGE SCALE GENOMIC DNA]</scope>
    <source>
        <strain evidence="11">E92,LMG 26720,CCM 7988</strain>
    </source>
</reference>
<dbReference type="Proteomes" id="UP000199306">
    <property type="component" value="Unassembled WGS sequence"/>
</dbReference>
<dbReference type="EC" id="2.5.1.15" evidence="4"/>
<keyword evidence="8" id="KW-0289">Folate biosynthesis</keyword>
<evidence type="ECO:0000256" key="4">
    <source>
        <dbReference type="ARBA" id="ARBA00012458"/>
    </source>
</evidence>
<evidence type="ECO:0000256" key="1">
    <source>
        <dbReference type="ARBA" id="ARBA00000012"/>
    </source>
</evidence>
<keyword evidence="5" id="KW-0808">Transferase</keyword>